<name>A0A1T4WGM7_9BACT</name>
<reference evidence="7 8" key="1">
    <citation type="submission" date="2017-02" db="EMBL/GenBank/DDBJ databases">
        <authorList>
            <person name="Peterson S.W."/>
        </authorList>
    </citation>
    <scope>NUCLEOTIDE SEQUENCE [LARGE SCALE GENOMIC DNA]</scope>
    <source>
        <strain evidence="7 8">DSM 18034</strain>
    </source>
</reference>
<evidence type="ECO:0000313" key="7">
    <source>
        <dbReference type="EMBL" id="SKA76496.1"/>
    </source>
</evidence>
<dbReference type="Proteomes" id="UP000189733">
    <property type="component" value="Unassembled WGS sequence"/>
</dbReference>
<comment type="similarity">
    <text evidence="2">Belongs to the glycosyl hydrolase 3 family.</text>
</comment>
<accession>A0A1T4WGM7</accession>
<dbReference type="Pfam" id="PF00933">
    <property type="entry name" value="Glyco_hydro_3"/>
    <property type="match status" value="1"/>
</dbReference>
<keyword evidence="4" id="KW-0378">Hydrolase</keyword>
<protein>
    <recommendedName>
        <fullName evidence="3">beta-N-acetylhexosaminidase</fullName>
        <ecNumber evidence="3">3.2.1.52</ecNumber>
    </recommendedName>
</protein>
<dbReference type="EC" id="3.2.1.52" evidence="3"/>
<evidence type="ECO:0000256" key="1">
    <source>
        <dbReference type="ARBA" id="ARBA00001231"/>
    </source>
</evidence>
<dbReference type="InterPro" id="IPR001764">
    <property type="entry name" value="Glyco_hydro_3_N"/>
</dbReference>
<dbReference type="PANTHER" id="PTHR30480">
    <property type="entry name" value="BETA-HEXOSAMINIDASE-RELATED"/>
    <property type="match status" value="1"/>
</dbReference>
<evidence type="ECO:0000313" key="8">
    <source>
        <dbReference type="Proteomes" id="UP000189733"/>
    </source>
</evidence>
<dbReference type="GO" id="GO:0005975">
    <property type="term" value="P:carbohydrate metabolic process"/>
    <property type="evidence" value="ECO:0007669"/>
    <property type="project" value="InterPro"/>
</dbReference>
<dbReference type="EMBL" id="FUYA01000007">
    <property type="protein sequence ID" value="SKA76496.1"/>
    <property type="molecule type" value="Genomic_DNA"/>
</dbReference>
<dbReference type="GO" id="GO:0004563">
    <property type="term" value="F:beta-N-acetylhexosaminidase activity"/>
    <property type="evidence" value="ECO:0007669"/>
    <property type="project" value="UniProtKB-EC"/>
</dbReference>
<dbReference type="PROSITE" id="PS00775">
    <property type="entry name" value="GLYCOSYL_HYDROL_F3"/>
    <property type="match status" value="1"/>
</dbReference>
<keyword evidence="5" id="KW-0326">Glycosidase</keyword>
<dbReference type="PANTHER" id="PTHR30480:SF13">
    <property type="entry name" value="BETA-HEXOSAMINIDASE"/>
    <property type="match status" value="1"/>
</dbReference>
<evidence type="ECO:0000256" key="5">
    <source>
        <dbReference type="ARBA" id="ARBA00023295"/>
    </source>
</evidence>
<dbReference type="STRING" id="1121442.SAMN02745702_02246"/>
<evidence type="ECO:0000256" key="3">
    <source>
        <dbReference type="ARBA" id="ARBA00012663"/>
    </source>
</evidence>
<dbReference type="InterPro" id="IPR017853">
    <property type="entry name" value="GH"/>
</dbReference>
<dbReference type="Gene3D" id="3.20.20.300">
    <property type="entry name" value="Glycoside hydrolase, family 3, N-terminal domain"/>
    <property type="match status" value="1"/>
</dbReference>
<feature type="domain" description="Glycoside hydrolase family 3 N-terminal" evidence="6">
    <location>
        <begin position="50"/>
        <end position="380"/>
    </location>
</feature>
<organism evidence="7 8">
    <name type="scientific">Desulfobaculum bizertense DSM 18034</name>
    <dbReference type="NCBI Taxonomy" id="1121442"/>
    <lineage>
        <taxon>Bacteria</taxon>
        <taxon>Pseudomonadati</taxon>
        <taxon>Thermodesulfobacteriota</taxon>
        <taxon>Desulfovibrionia</taxon>
        <taxon>Desulfovibrionales</taxon>
        <taxon>Desulfovibrionaceae</taxon>
        <taxon>Desulfobaculum</taxon>
    </lineage>
</organism>
<dbReference type="AlphaFoldDB" id="A0A1T4WGM7"/>
<dbReference type="InterPro" id="IPR036962">
    <property type="entry name" value="Glyco_hydro_3_N_sf"/>
</dbReference>
<dbReference type="GO" id="GO:0009254">
    <property type="term" value="P:peptidoglycan turnover"/>
    <property type="evidence" value="ECO:0007669"/>
    <property type="project" value="TreeGrafter"/>
</dbReference>
<evidence type="ECO:0000256" key="2">
    <source>
        <dbReference type="ARBA" id="ARBA00005336"/>
    </source>
</evidence>
<dbReference type="InterPro" id="IPR019800">
    <property type="entry name" value="Glyco_hydro_3_AS"/>
</dbReference>
<gene>
    <name evidence="7" type="ORF">SAMN02745702_02246</name>
</gene>
<sequence length="559" mass="59838">MTREENISDSISMRKKHLYILLALLLWVFPVSNAQSAPRVSPEEILKTMTLDEKVGQLFIVWFKGGEMSPFLQKAIGEYHVGGLIFYSITGNTKSPEQITTLSTAAQKLALRTGADLGLFMSIDQEGGPVTRLTKGFTVLPSNLSIGHTDTAISASRAATLLAQEMTAVGLNMNFAPSVDVNSNPDNPIIGTRSFGNNPNMVARFGRAAVDAYVAQKVIPVLKHFPGHGDTSVDSHNAMPVVPHSLARLQQTELAPFSALAEDAPAIMTAHLFVPALDPTPNQPATFSHKILTELLRKKMGFNGLIITDSLGMGAIANTYGSGQAAVRAFKAGADILLFGADKGHEPEEALAAIRTVRDAVKNGKISEARLNASVLRILKTKKAYNILSPSFQSPLAASHMVGTPKHRAAALMLARKGTKILRDTHKQLPIRGAIPPAVITFGDTPSQQTVEASFPAGTGLIKLPRRPSQELILRVLKHLRDADCIVLTRKTAKAPEQLELVRALESRNAGKLYVATLGTADAILNKTAAPCVIASGSSTPEAIRAIAELLFASATQVR</sequence>
<dbReference type="SUPFAM" id="SSF51445">
    <property type="entry name" value="(Trans)glycosidases"/>
    <property type="match status" value="1"/>
</dbReference>
<dbReference type="InterPro" id="IPR050226">
    <property type="entry name" value="NagZ_Beta-hexosaminidase"/>
</dbReference>
<evidence type="ECO:0000256" key="4">
    <source>
        <dbReference type="ARBA" id="ARBA00022801"/>
    </source>
</evidence>
<comment type="catalytic activity">
    <reaction evidence="1">
        <text>Hydrolysis of terminal non-reducing N-acetyl-D-hexosamine residues in N-acetyl-beta-D-hexosaminides.</text>
        <dbReference type="EC" id="3.2.1.52"/>
    </reaction>
</comment>
<proteinExistence type="inferred from homology"/>
<keyword evidence="8" id="KW-1185">Reference proteome</keyword>
<evidence type="ECO:0000259" key="6">
    <source>
        <dbReference type="Pfam" id="PF00933"/>
    </source>
</evidence>